<dbReference type="GO" id="GO:0046872">
    <property type="term" value="F:metal ion binding"/>
    <property type="evidence" value="ECO:0007669"/>
    <property type="project" value="UniProtKB-KW"/>
</dbReference>
<comment type="catalytic activity">
    <reaction evidence="11 12 13">
        <text>NAD(+) + (deoxyribonucleotide)n-3'-hydroxyl + 5'-phospho-(deoxyribonucleotide)m = (deoxyribonucleotide)n+m + AMP + beta-nicotinamide D-nucleotide.</text>
        <dbReference type="EC" id="6.5.1.2"/>
    </reaction>
</comment>
<feature type="binding site" evidence="12">
    <location>
        <position position="434"/>
    </location>
    <ligand>
        <name>Zn(2+)</name>
        <dbReference type="ChEBI" id="CHEBI:29105"/>
    </ligand>
</feature>
<evidence type="ECO:0000256" key="9">
    <source>
        <dbReference type="ARBA" id="ARBA00023204"/>
    </source>
</evidence>
<dbReference type="InterPro" id="IPR012340">
    <property type="entry name" value="NA-bd_OB-fold"/>
</dbReference>
<dbReference type="InterPro" id="IPR003583">
    <property type="entry name" value="Hlx-hairpin-Hlx_DNA-bd_motif"/>
</dbReference>
<evidence type="ECO:0000256" key="5">
    <source>
        <dbReference type="ARBA" id="ARBA00022763"/>
    </source>
</evidence>
<organism evidence="15 16">
    <name type="scientific">Sinorhizobium sojae CCBAU 05684</name>
    <dbReference type="NCBI Taxonomy" id="716928"/>
    <lineage>
        <taxon>Bacteria</taxon>
        <taxon>Pseudomonadati</taxon>
        <taxon>Pseudomonadota</taxon>
        <taxon>Alphaproteobacteria</taxon>
        <taxon>Hyphomicrobiales</taxon>
        <taxon>Rhizobiaceae</taxon>
        <taxon>Sinorhizobium/Ensifer group</taxon>
        <taxon>Sinorhizobium</taxon>
    </lineage>
</organism>
<dbReference type="Pfam" id="PF00533">
    <property type="entry name" value="BRCT"/>
    <property type="match status" value="1"/>
</dbReference>
<dbReference type="InterPro" id="IPR001679">
    <property type="entry name" value="DNA_ligase"/>
</dbReference>
<feature type="binding site" evidence="12">
    <location>
        <position position="302"/>
    </location>
    <ligand>
        <name>NAD(+)</name>
        <dbReference type="ChEBI" id="CHEBI:57540"/>
    </ligand>
</feature>
<dbReference type="eggNOG" id="COG0272">
    <property type="taxonomic scope" value="Bacteria"/>
</dbReference>
<dbReference type="NCBIfam" id="TIGR00575">
    <property type="entry name" value="dnlj"/>
    <property type="match status" value="1"/>
</dbReference>
<dbReference type="Gene3D" id="3.30.470.30">
    <property type="entry name" value="DNA ligase/mRNA capping enzyme"/>
    <property type="match status" value="1"/>
</dbReference>
<keyword evidence="6 12" id="KW-0862">Zinc</keyword>
<evidence type="ECO:0000256" key="1">
    <source>
        <dbReference type="ARBA" id="ARBA00004067"/>
    </source>
</evidence>
<dbReference type="SMART" id="SM00278">
    <property type="entry name" value="HhH1"/>
    <property type="match status" value="3"/>
</dbReference>
<evidence type="ECO:0000256" key="11">
    <source>
        <dbReference type="ARBA" id="ARBA00034005"/>
    </source>
</evidence>
<dbReference type="Pfam" id="PF03119">
    <property type="entry name" value="DNA_ligase_ZBD"/>
    <property type="match status" value="1"/>
</dbReference>
<dbReference type="SUPFAM" id="SSF47781">
    <property type="entry name" value="RuvA domain 2-like"/>
    <property type="match status" value="1"/>
</dbReference>
<keyword evidence="16" id="KW-1185">Reference proteome</keyword>
<feature type="binding site" evidence="12">
    <location>
        <position position="326"/>
    </location>
    <ligand>
        <name>NAD(+)</name>
        <dbReference type="ChEBI" id="CHEBI:57540"/>
    </ligand>
</feature>
<evidence type="ECO:0000256" key="2">
    <source>
        <dbReference type="ARBA" id="ARBA00022598"/>
    </source>
</evidence>
<dbReference type="HAMAP" id="MF_01588">
    <property type="entry name" value="DNA_ligase_A"/>
    <property type="match status" value="1"/>
</dbReference>
<dbReference type="InterPro" id="IPR041663">
    <property type="entry name" value="DisA/LigA_HHH"/>
</dbReference>
<keyword evidence="10 12" id="KW-0464">Manganese</keyword>
<keyword evidence="5 12" id="KW-0227">DNA damage</keyword>
<keyword evidence="9 12" id="KW-0234">DNA repair</keyword>
<dbReference type="SMART" id="SM00532">
    <property type="entry name" value="LIGANc"/>
    <property type="match status" value="1"/>
</dbReference>
<dbReference type="EMBL" id="CP023067">
    <property type="protein sequence ID" value="ASY63688.1"/>
    <property type="molecule type" value="Genomic_DNA"/>
</dbReference>
<evidence type="ECO:0000313" key="15">
    <source>
        <dbReference type="EMBL" id="ASY63688.1"/>
    </source>
</evidence>
<dbReference type="CDD" id="cd00114">
    <property type="entry name" value="LIGANc"/>
    <property type="match status" value="1"/>
</dbReference>
<dbReference type="PROSITE" id="PS01055">
    <property type="entry name" value="DNA_LIGASE_N1"/>
    <property type="match status" value="1"/>
</dbReference>
<feature type="active site" description="N6-AMP-lysine intermediate" evidence="12">
    <location>
        <position position="129"/>
    </location>
</feature>
<gene>
    <name evidence="12" type="primary">ligA</name>
    <name evidence="15" type="ORF">SJ05684_c22470</name>
</gene>
<dbReference type="Pfam" id="PF03120">
    <property type="entry name" value="OB_DNA_ligase"/>
    <property type="match status" value="1"/>
</dbReference>
<dbReference type="SUPFAM" id="SSF50249">
    <property type="entry name" value="Nucleic acid-binding proteins"/>
    <property type="match status" value="1"/>
</dbReference>
<feature type="binding site" evidence="12">
    <location>
        <begin position="44"/>
        <end position="48"/>
    </location>
    <ligand>
        <name>NAD(+)</name>
        <dbReference type="ChEBI" id="CHEBI:57540"/>
    </ligand>
</feature>
<dbReference type="PROSITE" id="PS01056">
    <property type="entry name" value="DNA_LIGASE_N2"/>
    <property type="match status" value="1"/>
</dbReference>
<comment type="caution">
    <text evidence="12">Lacks conserved residue(s) required for the propagation of feature annotation.</text>
</comment>
<dbReference type="Pfam" id="PF12826">
    <property type="entry name" value="HHH_2"/>
    <property type="match status" value="1"/>
</dbReference>
<keyword evidence="4 12" id="KW-0479">Metal-binding</keyword>
<dbReference type="Gene3D" id="3.40.50.10190">
    <property type="entry name" value="BRCT domain"/>
    <property type="match status" value="1"/>
</dbReference>
<dbReference type="GO" id="GO:0005829">
    <property type="term" value="C:cytosol"/>
    <property type="evidence" value="ECO:0007669"/>
    <property type="project" value="TreeGrafter"/>
</dbReference>
<comment type="function">
    <text evidence="1 12">DNA ligase that catalyzes the formation of phosphodiester linkages between 5'-phosphoryl and 3'-hydroxyl groups in double-stranded DNA using NAD as a coenzyme and as the energy source for the reaction. It is essential for DNA replication and repair of damaged DNA.</text>
</comment>
<dbReference type="GO" id="GO:0006260">
    <property type="term" value="P:DNA replication"/>
    <property type="evidence" value="ECO:0007669"/>
    <property type="project" value="UniProtKB-KW"/>
</dbReference>
<dbReference type="KEGG" id="esj:SJ05684_c22470"/>
<dbReference type="AlphaFoldDB" id="A0A249PCP9"/>
<comment type="similarity">
    <text evidence="12">Belongs to the NAD-dependent DNA ligase family. LigA subfamily.</text>
</comment>
<sequence>MSNNQKPVDELSDTEAAEELAFLVTELARHDALYHGQDAPEISDADYDALKRRNDLIEARFPALIREDSPSRKVGAAPSLTFQPVLHARPMLSLDNTFSDEDARDFVASIYRYLGLIPDHSLAFTAEPKIDGLSMSLRYENRRLVTAATRGDGTTGENVTANIRTIGMIPQTLPAGAPDVLEVRGEVYMAKSDFAALNAEMAAQGKPLYVNPRNTASGSLRQLDAKVTASRKLRFFAYGWGEVSEMPADTQFGMVEAFKAWGFPVNPLMRRFHSADELLEHYHQIERERPDLDYDIDGVVYKVDRLDLQTRLGYRSRSPRWATAHKFPAEQAFTRLKGIDIQVGRTGALTPVARLEPITVGGVVVTNATLHNEDYIRGVGNNGESIRDGRDIRIGDMVIVQRAGDVIPQIVDVVMDERPEGAAPYSFPTACPVCGSHAVRDINEKSGKVDAVRRCTGGFVCRAQAVEHLKHFVSRNAFDIEGLGSKQIEFFFESDDENLKIRTAPDIFTLERRQETSLTKLENIEGFGRVSVRKLYDAINARRSIALHRFIYALGIRHVGETTAKLLARSYGSYEAFGAAMNEAGSYSGDAWNELNSIDGIGEVVARAIVEFYKEPRNVKVISDLLEEVTPESAETPVTTDSPVAGKTVVFTGSLEKMTRDEAKAKAESLGAKVAGSVSKKTDIVVAGPGAGSKLEKARELGIQTMDEDEWLALIGS</sequence>
<reference evidence="15 16" key="1">
    <citation type="submission" date="2017-08" db="EMBL/GenBank/DDBJ databases">
        <title>Multipartite genome sequences of Sinorhizobium species nodulating soybeans.</title>
        <authorList>
            <person name="Tian C.F."/>
        </authorList>
    </citation>
    <scope>NUCLEOTIDE SEQUENCE [LARGE SCALE GENOMIC DNA]</scope>
    <source>
        <strain evidence="15 16">CCBAU 05684</strain>
    </source>
</reference>
<dbReference type="InterPro" id="IPR018239">
    <property type="entry name" value="DNA_ligase_AS"/>
</dbReference>
<evidence type="ECO:0000256" key="7">
    <source>
        <dbReference type="ARBA" id="ARBA00022842"/>
    </source>
</evidence>
<dbReference type="RefSeq" id="WP_034851136.1">
    <property type="nucleotide sequence ID" value="NZ_AJQT01000008.1"/>
</dbReference>
<evidence type="ECO:0000256" key="10">
    <source>
        <dbReference type="ARBA" id="ARBA00023211"/>
    </source>
</evidence>
<feature type="domain" description="BRCT" evidence="14">
    <location>
        <begin position="639"/>
        <end position="712"/>
    </location>
</feature>
<dbReference type="InterPro" id="IPR010994">
    <property type="entry name" value="RuvA_2-like"/>
</dbReference>
<dbReference type="InterPro" id="IPR033136">
    <property type="entry name" value="DNA_ligase_CS"/>
</dbReference>
<dbReference type="InterPro" id="IPR013839">
    <property type="entry name" value="DNAligase_adenylation"/>
</dbReference>
<evidence type="ECO:0000256" key="6">
    <source>
        <dbReference type="ARBA" id="ARBA00022833"/>
    </source>
</evidence>
<dbReference type="CDD" id="cd17748">
    <property type="entry name" value="BRCT_DNA_ligase_like"/>
    <property type="match status" value="1"/>
</dbReference>
<evidence type="ECO:0000256" key="3">
    <source>
        <dbReference type="ARBA" id="ARBA00022705"/>
    </source>
</evidence>
<dbReference type="Gene3D" id="1.10.287.610">
    <property type="entry name" value="Helix hairpin bin"/>
    <property type="match status" value="1"/>
</dbReference>
<keyword evidence="8 12" id="KW-0520">NAD</keyword>
<proteinExistence type="inferred from homology"/>
<evidence type="ECO:0000256" key="4">
    <source>
        <dbReference type="ARBA" id="ARBA00022723"/>
    </source>
</evidence>
<dbReference type="PIRSF" id="PIRSF001604">
    <property type="entry name" value="LigA"/>
    <property type="match status" value="1"/>
</dbReference>
<evidence type="ECO:0000256" key="8">
    <source>
        <dbReference type="ARBA" id="ARBA00023027"/>
    </source>
</evidence>
<feature type="binding site" evidence="12">
    <location>
        <position position="186"/>
    </location>
    <ligand>
        <name>NAD(+)</name>
        <dbReference type="ChEBI" id="CHEBI:57540"/>
    </ligand>
</feature>
<dbReference type="Gene3D" id="6.20.10.30">
    <property type="match status" value="1"/>
</dbReference>
<keyword evidence="2 12" id="KW-0436">Ligase</keyword>
<protein>
    <recommendedName>
        <fullName evidence="12 13">DNA ligase</fullName>
        <ecNumber evidence="12 13">6.5.1.2</ecNumber>
    </recommendedName>
    <alternativeName>
        <fullName evidence="12">Polydeoxyribonucleotide synthase [NAD(+)]</fullName>
    </alternativeName>
</protein>
<name>A0A249PCP9_9HYPH</name>
<dbReference type="InterPro" id="IPR004149">
    <property type="entry name" value="Znf_DNAligase_C4"/>
</dbReference>
<dbReference type="Gene3D" id="1.10.150.20">
    <property type="entry name" value="5' to 3' exonuclease, C-terminal subdomain"/>
    <property type="match status" value="2"/>
</dbReference>
<evidence type="ECO:0000256" key="12">
    <source>
        <dbReference type="HAMAP-Rule" id="MF_01588"/>
    </source>
</evidence>
<dbReference type="InterPro" id="IPR004150">
    <property type="entry name" value="NAD_DNA_ligase_OB"/>
</dbReference>
<dbReference type="EC" id="6.5.1.2" evidence="12 13"/>
<keyword evidence="7 12" id="KW-0460">Magnesium</keyword>
<dbReference type="NCBIfam" id="NF005932">
    <property type="entry name" value="PRK07956.1"/>
    <property type="match status" value="1"/>
</dbReference>
<feature type="binding site" evidence="12">
    <location>
        <begin position="93"/>
        <end position="94"/>
    </location>
    <ligand>
        <name>NAD(+)</name>
        <dbReference type="ChEBI" id="CHEBI:57540"/>
    </ligand>
</feature>
<accession>A0A249PCP9</accession>
<dbReference type="InterPro" id="IPR001357">
    <property type="entry name" value="BRCT_dom"/>
</dbReference>
<feature type="binding site" evidence="12">
    <location>
        <position position="461"/>
    </location>
    <ligand>
        <name>Zn(2+)</name>
        <dbReference type="ChEBI" id="CHEBI:29105"/>
    </ligand>
</feature>
<dbReference type="SUPFAM" id="SSF52113">
    <property type="entry name" value="BRCT domain"/>
    <property type="match status" value="1"/>
</dbReference>
<evidence type="ECO:0000259" key="14">
    <source>
        <dbReference type="PROSITE" id="PS50172"/>
    </source>
</evidence>
<feature type="binding site" evidence="12">
    <location>
        <position position="431"/>
    </location>
    <ligand>
        <name>Zn(2+)</name>
        <dbReference type="ChEBI" id="CHEBI:29105"/>
    </ligand>
</feature>
<dbReference type="InterPro" id="IPR036420">
    <property type="entry name" value="BRCT_dom_sf"/>
</dbReference>
<dbReference type="PANTHER" id="PTHR23389:SF9">
    <property type="entry name" value="DNA LIGASE"/>
    <property type="match status" value="1"/>
</dbReference>
<dbReference type="Pfam" id="PF01653">
    <property type="entry name" value="DNA_ligase_aden"/>
    <property type="match status" value="1"/>
</dbReference>
<dbReference type="Proteomes" id="UP000217211">
    <property type="component" value="Chromosome"/>
</dbReference>
<feature type="binding site" evidence="12">
    <location>
        <position position="150"/>
    </location>
    <ligand>
        <name>NAD(+)</name>
        <dbReference type="ChEBI" id="CHEBI:57540"/>
    </ligand>
</feature>
<evidence type="ECO:0000313" key="16">
    <source>
        <dbReference type="Proteomes" id="UP000217211"/>
    </source>
</evidence>
<dbReference type="FunFam" id="3.30.470.30:FF:000001">
    <property type="entry name" value="DNA ligase"/>
    <property type="match status" value="1"/>
</dbReference>
<dbReference type="Gene3D" id="2.40.50.140">
    <property type="entry name" value="Nucleic acid-binding proteins"/>
    <property type="match status" value="1"/>
</dbReference>
<dbReference type="PROSITE" id="PS50172">
    <property type="entry name" value="BRCT"/>
    <property type="match status" value="1"/>
</dbReference>
<dbReference type="GO" id="GO:0006281">
    <property type="term" value="P:DNA repair"/>
    <property type="evidence" value="ECO:0007669"/>
    <property type="project" value="UniProtKB-KW"/>
</dbReference>
<dbReference type="InterPro" id="IPR013840">
    <property type="entry name" value="DNAligase_N"/>
</dbReference>
<feature type="binding site" evidence="12">
    <location>
        <position position="127"/>
    </location>
    <ligand>
        <name>NAD(+)</name>
        <dbReference type="ChEBI" id="CHEBI:57540"/>
    </ligand>
</feature>
<dbReference type="SMART" id="SM00292">
    <property type="entry name" value="BRCT"/>
    <property type="match status" value="1"/>
</dbReference>
<evidence type="ECO:0000256" key="13">
    <source>
        <dbReference type="RuleBase" id="RU000618"/>
    </source>
</evidence>
<dbReference type="GO" id="GO:0003911">
    <property type="term" value="F:DNA ligase (NAD+) activity"/>
    <property type="evidence" value="ECO:0007669"/>
    <property type="project" value="UniProtKB-UniRule"/>
</dbReference>
<dbReference type="PANTHER" id="PTHR23389">
    <property type="entry name" value="CHROMOSOME TRANSMISSION FIDELITY FACTOR 18"/>
    <property type="match status" value="1"/>
</dbReference>
<comment type="cofactor">
    <cofactor evidence="12">
        <name>Mg(2+)</name>
        <dbReference type="ChEBI" id="CHEBI:18420"/>
    </cofactor>
    <cofactor evidence="12">
        <name>Mn(2+)</name>
        <dbReference type="ChEBI" id="CHEBI:29035"/>
    </cofactor>
</comment>
<dbReference type="SUPFAM" id="SSF56091">
    <property type="entry name" value="DNA ligase/mRNA capping enzyme, catalytic domain"/>
    <property type="match status" value="1"/>
</dbReference>
<keyword evidence="3 12" id="KW-0235">DNA replication</keyword>
<dbReference type="GO" id="GO:0003677">
    <property type="term" value="F:DNA binding"/>
    <property type="evidence" value="ECO:0007669"/>
    <property type="project" value="InterPro"/>
</dbReference>
<dbReference type="STRING" id="716928.GCA_000261485_00375"/>
<dbReference type="OrthoDB" id="9759736at2"/>